<reference evidence="1 2" key="1">
    <citation type="submission" date="2023-09" db="EMBL/GenBank/DDBJ databases">
        <authorList>
            <person name="Wang M."/>
        </authorList>
    </citation>
    <scope>NUCLEOTIDE SEQUENCE [LARGE SCALE GENOMIC DNA]</scope>
    <source>
        <strain evidence="1">GT-2023</strain>
        <tissue evidence="1">Liver</tissue>
    </source>
</reference>
<gene>
    <name evidence="1" type="ORF">QQF64_030295</name>
</gene>
<protein>
    <submittedName>
        <fullName evidence="1">Uncharacterized protein</fullName>
    </submittedName>
</protein>
<evidence type="ECO:0000313" key="2">
    <source>
        <dbReference type="Proteomes" id="UP001558613"/>
    </source>
</evidence>
<organism evidence="1 2">
    <name type="scientific">Cirrhinus molitorella</name>
    <name type="common">mud carp</name>
    <dbReference type="NCBI Taxonomy" id="172907"/>
    <lineage>
        <taxon>Eukaryota</taxon>
        <taxon>Metazoa</taxon>
        <taxon>Chordata</taxon>
        <taxon>Craniata</taxon>
        <taxon>Vertebrata</taxon>
        <taxon>Euteleostomi</taxon>
        <taxon>Actinopterygii</taxon>
        <taxon>Neopterygii</taxon>
        <taxon>Teleostei</taxon>
        <taxon>Ostariophysi</taxon>
        <taxon>Cypriniformes</taxon>
        <taxon>Cyprinidae</taxon>
        <taxon>Labeoninae</taxon>
        <taxon>Labeonini</taxon>
        <taxon>Cirrhinus</taxon>
    </lineage>
</organism>
<accession>A0ABR3N304</accession>
<dbReference type="Proteomes" id="UP001558613">
    <property type="component" value="Unassembled WGS sequence"/>
</dbReference>
<dbReference type="EMBL" id="JAYMGO010000007">
    <property type="protein sequence ID" value="KAL1271279.1"/>
    <property type="molecule type" value="Genomic_DNA"/>
</dbReference>
<proteinExistence type="predicted"/>
<name>A0ABR3N304_9TELE</name>
<evidence type="ECO:0000313" key="1">
    <source>
        <dbReference type="EMBL" id="KAL1271279.1"/>
    </source>
</evidence>
<keyword evidence="2" id="KW-1185">Reference proteome</keyword>
<comment type="caution">
    <text evidence="1">The sequence shown here is derived from an EMBL/GenBank/DDBJ whole genome shotgun (WGS) entry which is preliminary data.</text>
</comment>
<sequence>MLTEEGLKKAVGRMTRGPCEETWEIKPALNCVFFRGGACVRMYLAVMGNDGKGPSYSAGSGFIKRCKQISAGPGGAHAHIYTLAWQEAMILIPTKSYALSYTDTLGRV</sequence>